<dbReference type="EMBL" id="JARKIE010000001">
    <property type="protein sequence ID" value="KAJ7710893.1"/>
    <property type="molecule type" value="Genomic_DNA"/>
</dbReference>
<feature type="compositionally biased region" description="Basic and acidic residues" evidence="1">
    <location>
        <begin position="258"/>
        <end position="268"/>
    </location>
</feature>
<proteinExistence type="predicted"/>
<comment type="caution">
    <text evidence="2">The sequence shown here is derived from an EMBL/GenBank/DDBJ whole genome shotgun (WGS) entry which is preliminary data.</text>
</comment>
<accession>A0AAD7H3F4</accession>
<organism evidence="2 3">
    <name type="scientific">Mycena rosella</name>
    <name type="common">Pink bonnet</name>
    <name type="synonym">Agaricus rosellus</name>
    <dbReference type="NCBI Taxonomy" id="1033263"/>
    <lineage>
        <taxon>Eukaryota</taxon>
        <taxon>Fungi</taxon>
        <taxon>Dikarya</taxon>
        <taxon>Basidiomycota</taxon>
        <taxon>Agaricomycotina</taxon>
        <taxon>Agaricomycetes</taxon>
        <taxon>Agaricomycetidae</taxon>
        <taxon>Agaricales</taxon>
        <taxon>Marasmiineae</taxon>
        <taxon>Mycenaceae</taxon>
        <taxon>Mycena</taxon>
    </lineage>
</organism>
<sequence length="365" mass="39984">MTLFRNRGKGSKDAGGDFDDDLDEDITGLGDGRPQGKRVYALLYTPGAISGPARGKNRFFSEARSCPDKIWAIRRKTCPDKNRPIGRVRDLASKGINRGPGILVGITNFRGNSSKLRTFSFLSEVTKSRTQVDRSGPHATMAEALLADLFAGCLPRLWSLPASAFRTSSSSYTTRYELSATERPLETPKRSSSRRIIPFHGESSHTLTLRLAGGRLTRFALNPSYSGAAGYMMCAFPAPAPHNDSCGHLQHPYSPTESKLKNPHDKRPTSSSDTYMRTQRPAQQPPQAVAAHTASPATCADIPSVPAMQRLVGPPHRRRRPEHHPAPRPLDELPPDDAVRAGRQPAQSSAPRIHAVRGRPCTRQE</sequence>
<keyword evidence="3" id="KW-1185">Reference proteome</keyword>
<protein>
    <submittedName>
        <fullName evidence="2">Uncharacterized protein</fullName>
    </submittedName>
</protein>
<feature type="compositionally biased region" description="Low complexity" evidence="1">
    <location>
        <begin position="279"/>
        <end position="291"/>
    </location>
</feature>
<dbReference type="Proteomes" id="UP001221757">
    <property type="component" value="Unassembled WGS sequence"/>
</dbReference>
<evidence type="ECO:0000313" key="2">
    <source>
        <dbReference type="EMBL" id="KAJ7710893.1"/>
    </source>
</evidence>
<dbReference type="AlphaFoldDB" id="A0AAD7H3F4"/>
<evidence type="ECO:0000313" key="3">
    <source>
        <dbReference type="Proteomes" id="UP001221757"/>
    </source>
</evidence>
<feature type="region of interest" description="Disordered" evidence="1">
    <location>
        <begin position="247"/>
        <end position="365"/>
    </location>
</feature>
<name>A0AAD7H3F4_MYCRO</name>
<gene>
    <name evidence="2" type="ORF">B0H17DRAFT_1224062</name>
</gene>
<reference evidence="2" key="1">
    <citation type="submission" date="2023-03" db="EMBL/GenBank/DDBJ databases">
        <title>Massive genome expansion in bonnet fungi (Mycena s.s.) driven by repeated elements and novel gene families across ecological guilds.</title>
        <authorList>
            <consortium name="Lawrence Berkeley National Laboratory"/>
            <person name="Harder C.B."/>
            <person name="Miyauchi S."/>
            <person name="Viragh M."/>
            <person name="Kuo A."/>
            <person name="Thoen E."/>
            <person name="Andreopoulos B."/>
            <person name="Lu D."/>
            <person name="Skrede I."/>
            <person name="Drula E."/>
            <person name="Henrissat B."/>
            <person name="Morin E."/>
            <person name="Kohler A."/>
            <person name="Barry K."/>
            <person name="LaButti K."/>
            <person name="Morin E."/>
            <person name="Salamov A."/>
            <person name="Lipzen A."/>
            <person name="Mereny Z."/>
            <person name="Hegedus B."/>
            <person name="Baldrian P."/>
            <person name="Stursova M."/>
            <person name="Weitz H."/>
            <person name="Taylor A."/>
            <person name="Grigoriev I.V."/>
            <person name="Nagy L.G."/>
            <person name="Martin F."/>
            <person name="Kauserud H."/>
        </authorList>
    </citation>
    <scope>NUCLEOTIDE SEQUENCE</scope>
    <source>
        <strain evidence="2">CBHHK067</strain>
    </source>
</reference>
<evidence type="ECO:0000256" key="1">
    <source>
        <dbReference type="SAM" id="MobiDB-lite"/>
    </source>
</evidence>